<organism evidence="2 3">
    <name type="scientific">Calidifontibacter indicus</name>
    <dbReference type="NCBI Taxonomy" id="419650"/>
    <lineage>
        <taxon>Bacteria</taxon>
        <taxon>Bacillati</taxon>
        <taxon>Actinomycetota</taxon>
        <taxon>Actinomycetes</taxon>
        <taxon>Micrococcales</taxon>
        <taxon>Dermacoccaceae</taxon>
        <taxon>Calidifontibacter</taxon>
    </lineage>
</organism>
<evidence type="ECO:0000313" key="3">
    <source>
        <dbReference type="Proteomes" id="UP000256253"/>
    </source>
</evidence>
<proteinExistence type="predicted"/>
<evidence type="ECO:0000313" key="2">
    <source>
        <dbReference type="EMBL" id="REF30567.1"/>
    </source>
</evidence>
<accession>A0A3D9UMM5</accession>
<dbReference type="EMBL" id="QTUA01000001">
    <property type="protein sequence ID" value="REF30567.1"/>
    <property type="molecule type" value="Genomic_DNA"/>
</dbReference>
<evidence type="ECO:0000259" key="1">
    <source>
        <dbReference type="Pfam" id="PF22552"/>
    </source>
</evidence>
<dbReference type="Pfam" id="PF22552">
    <property type="entry name" value="TY-Chap3"/>
    <property type="match status" value="1"/>
</dbReference>
<dbReference type="InterPro" id="IPR054344">
    <property type="entry name" value="TY-Chap_N"/>
</dbReference>
<sequence>MDWTEFTTRLGRTIRDLEDRVFLIIEESSSGVYVQFAADTDTVSAECVANTSTALKRPADPAGELRLVELGWTPYTPLDRNWTTSLQLPATLAQSGQIADMCVIALRDVYGVATPDSLTYKAWRGPEPPRALWADDDTDEFAFFAEPLDPGQNPLPLPGLGLARQ</sequence>
<reference evidence="2 3" key="1">
    <citation type="submission" date="2018-08" db="EMBL/GenBank/DDBJ databases">
        <title>Sequencing the genomes of 1000 actinobacteria strains.</title>
        <authorList>
            <person name="Klenk H.-P."/>
        </authorList>
    </citation>
    <scope>NUCLEOTIDE SEQUENCE [LARGE SCALE GENOMIC DNA]</scope>
    <source>
        <strain evidence="2 3">DSM 22967</strain>
    </source>
</reference>
<gene>
    <name evidence="2" type="ORF">DFJ65_1579</name>
</gene>
<dbReference type="Proteomes" id="UP000256253">
    <property type="component" value="Unassembled WGS sequence"/>
</dbReference>
<comment type="caution">
    <text evidence="2">The sequence shown here is derived from an EMBL/GenBank/DDBJ whole genome shotgun (WGS) entry which is preliminary data.</text>
</comment>
<name>A0A3D9UMM5_9MICO</name>
<protein>
    <recommendedName>
        <fullName evidence="1">TY-Chap N-terminal domain-containing protein</fullName>
    </recommendedName>
</protein>
<feature type="domain" description="TY-Chap N-terminal" evidence="1">
    <location>
        <begin position="1"/>
        <end position="118"/>
    </location>
</feature>
<dbReference type="AlphaFoldDB" id="A0A3D9UMM5"/>
<keyword evidence="3" id="KW-1185">Reference proteome</keyword>